<evidence type="ECO:0000313" key="3">
    <source>
        <dbReference type="Proteomes" id="UP000324705"/>
    </source>
</evidence>
<dbReference type="Proteomes" id="UP000324705">
    <property type="component" value="Chromosome 7B"/>
</dbReference>
<dbReference type="GO" id="GO:0004722">
    <property type="term" value="F:protein serine/threonine phosphatase activity"/>
    <property type="evidence" value="ECO:0007669"/>
    <property type="project" value="UniProtKB-EC"/>
</dbReference>
<dbReference type="EC" id="3.1.3.16" evidence="1"/>
<keyword evidence="3" id="KW-1185">Reference proteome</keyword>
<organism evidence="2 3">
    <name type="scientific">Triticum turgidum subsp. durum</name>
    <name type="common">Durum wheat</name>
    <name type="synonym">Triticum durum</name>
    <dbReference type="NCBI Taxonomy" id="4567"/>
    <lineage>
        <taxon>Eukaryota</taxon>
        <taxon>Viridiplantae</taxon>
        <taxon>Streptophyta</taxon>
        <taxon>Embryophyta</taxon>
        <taxon>Tracheophyta</taxon>
        <taxon>Spermatophyta</taxon>
        <taxon>Magnoliopsida</taxon>
        <taxon>Liliopsida</taxon>
        <taxon>Poales</taxon>
        <taxon>Poaceae</taxon>
        <taxon>BOP clade</taxon>
        <taxon>Pooideae</taxon>
        <taxon>Triticodae</taxon>
        <taxon>Triticeae</taxon>
        <taxon>Triticinae</taxon>
        <taxon>Triticum</taxon>
    </lineage>
</organism>
<dbReference type="InterPro" id="IPR036457">
    <property type="entry name" value="PPM-type-like_dom_sf"/>
</dbReference>
<dbReference type="AlphaFoldDB" id="A0A9R1A5Z2"/>
<dbReference type="EMBL" id="LT934124">
    <property type="protein sequence ID" value="VAI88944.1"/>
    <property type="molecule type" value="Genomic_DNA"/>
</dbReference>
<dbReference type="Gene3D" id="3.60.40.10">
    <property type="entry name" value="PPM-type phosphatase domain"/>
    <property type="match status" value="1"/>
</dbReference>
<dbReference type="Gramene" id="TRITD7Bv1G135680.1">
    <property type="protein sequence ID" value="TRITD7Bv1G135680.1"/>
    <property type="gene ID" value="TRITD7Bv1G135680"/>
</dbReference>
<gene>
    <name evidence="2" type="ORF">TRITD_7Bv1G135680</name>
</gene>
<accession>A0A9R1A5Z2</accession>
<sequence>MEIAENDVKLSESFRAGVLNCLISAVEQAENDFLCMVEQDMDDRPNLVSVGSCVLVVLVEGTDFCILNLGDSWVVLASMP</sequence>
<name>A0A9R1A5Z2_TRITD</name>
<dbReference type="SUPFAM" id="SSF81606">
    <property type="entry name" value="PP2C-like"/>
    <property type="match status" value="1"/>
</dbReference>
<evidence type="ECO:0000256" key="1">
    <source>
        <dbReference type="ARBA" id="ARBA00013081"/>
    </source>
</evidence>
<proteinExistence type="predicted"/>
<protein>
    <recommendedName>
        <fullName evidence="1">protein-serine/threonine phosphatase</fullName>
        <ecNumber evidence="1">3.1.3.16</ecNumber>
    </recommendedName>
</protein>
<evidence type="ECO:0000313" key="2">
    <source>
        <dbReference type="EMBL" id="VAI88944.1"/>
    </source>
</evidence>
<reference evidence="2 3" key="1">
    <citation type="submission" date="2017-09" db="EMBL/GenBank/DDBJ databases">
        <authorList>
            <consortium name="International Durum Wheat Genome Sequencing Consortium (IDWGSC)"/>
            <person name="Milanesi L."/>
        </authorList>
    </citation>
    <scope>NUCLEOTIDE SEQUENCE [LARGE SCALE GENOMIC DNA]</scope>
    <source>
        <strain evidence="3">cv. Svevo</strain>
    </source>
</reference>